<accession>A0A7W7YIN1</accession>
<comment type="caution">
    <text evidence="1">The sequence shown here is derived from an EMBL/GenBank/DDBJ whole genome shotgun (WGS) entry which is preliminary data.</text>
</comment>
<protein>
    <submittedName>
        <fullName evidence="1">Uncharacterized protein</fullName>
    </submittedName>
</protein>
<evidence type="ECO:0000313" key="1">
    <source>
        <dbReference type="EMBL" id="MBB5036747.1"/>
    </source>
</evidence>
<reference evidence="1 2" key="1">
    <citation type="submission" date="2020-08" db="EMBL/GenBank/DDBJ databases">
        <title>Genomic Encyclopedia of Type Strains, Phase IV (KMG-IV): sequencing the most valuable type-strain genomes for metagenomic binning, comparative biology and taxonomic classification.</title>
        <authorList>
            <person name="Goeker M."/>
        </authorList>
    </citation>
    <scope>NUCLEOTIDE SEQUENCE [LARGE SCALE GENOMIC DNA]</scope>
    <source>
        <strain evidence="1 2">DSM 12251</strain>
    </source>
</reference>
<dbReference type="AlphaFoldDB" id="A0A7W7YIN1"/>
<gene>
    <name evidence="1" type="ORF">HNQ64_000981</name>
</gene>
<dbReference type="RefSeq" id="WP_184205899.1">
    <property type="nucleotide sequence ID" value="NZ_JACHIF010000001.1"/>
</dbReference>
<proteinExistence type="predicted"/>
<dbReference type="EMBL" id="JACHIF010000001">
    <property type="protein sequence ID" value="MBB5036747.1"/>
    <property type="molecule type" value="Genomic_DNA"/>
</dbReference>
<organism evidence="1 2">
    <name type="scientific">Prosthecobacter dejongeii</name>
    <dbReference type="NCBI Taxonomy" id="48465"/>
    <lineage>
        <taxon>Bacteria</taxon>
        <taxon>Pseudomonadati</taxon>
        <taxon>Verrucomicrobiota</taxon>
        <taxon>Verrucomicrobiia</taxon>
        <taxon>Verrucomicrobiales</taxon>
        <taxon>Verrucomicrobiaceae</taxon>
        <taxon>Prosthecobacter</taxon>
    </lineage>
</organism>
<keyword evidence="2" id="KW-1185">Reference proteome</keyword>
<evidence type="ECO:0000313" key="2">
    <source>
        <dbReference type="Proteomes" id="UP000534294"/>
    </source>
</evidence>
<dbReference type="Proteomes" id="UP000534294">
    <property type="component" value="Unassembled WGS sequence"/>
</dbReference>
<sequence>MTEKYHIYIRRKRSDDESEGLDPAAYNKFKSLLGDIIDIGGDLFAPLPLAGDNPLVLRIIDSLQQLGVDLRNKAIVSGNPVSIYKSREYSPHELFKFEYCQVFHPDFLGKTSANREHDEVGAPYLEAPVTPIGRECGTISHTIGGRFLLVRGGVKRALERSGLKGLLLVKATTISSKSLLPNEEAWIVWSDTIMPKFNNLCIFDSFQLSRFNSQLPYQSNAVYEGFLKPGELHYRRAALAKVESFDVALTHERFGNRGTVENQLIYSRNFIQFFKDELNITLVGKPVHLDDSGQIPWEGPYPDMHDSLNIRPAWLGEFESK</sequence>
<name>A0A7W7YIN1_9BACT</name>